<dbReference type="InterPro" id="IPR016166">
    <property type="entry name" value="FAD-bd_PCMH"/>
</dbReference>
<dbReference type="AlphaFoldDB" id="A0A852VL30"/>
<dbReference type="InterPro" id="IPR006094">
    <property type="entry name" value="Oxid_FAD_bind_N"/>
</dbReference>
<dbReference type="InterPro" id="IPR016171">
    <property type="entry name" value="Vanillyl_alc_oxidase_C-sub2"/>
</dbReference>
<keyword evidence="3" id="KW-0060">Ascorbate biosynthesis</keyword>
<sequence length="431" mass="47168">MSSWSNWAGNVDMTPVGVLRPHTPSELADLVAEAARAGRRVRPVGSGHSFTAIAAPADLQLSLEHLSGVLSADRETGRVRVLAGTPLRTLTRALDALGLAMPNLGDIDAQTISGALSTGTHGTGAALPGLAAATVGLRLVTPDGRDCWVDASDPELFGAARLGLGALGVVTEIELACIPAYRLRAVERPDSLDAVLPRLQEHFDAHRHFEMYWFPGTRRVNTKANDLVADEVDEPLATWRYKLDDEFLSNTVFGAANAVVTKFPRAVLPFNEIAARALTERSYTGPSYEVFCTPRTVRFVESEYAVPREAAESVISDLAAWVERRREPISFPVEVRVAAPDDIWLSTGHERANAYIAVHQYHAGAYRDYFDAFEEIAAAHGGRPHWGKMHTLGLEELSALYPRMDDFRAVRDRLDPDRVLANDYLERVLGP</sequence>
<feature type="domain" description="FAD-binding PCMH-type" evidence="5">
    <location>
        <begin position="11"/>
        <end position="180"/>
    </location>
</feature>
<proteinExistence type="inferred from homology"/>
<dbReference type="GO" id="GO:0003885">
    <property type="term" value="F:D-arabinono-1,4-lactone oxidase activity"/>
    <property type="evidence" value="ECO:0007669"/>
    <property type="project" value="InterPro"/>
</dbReference>
<comment type="caution">
    <text evidence="6">The sequence shown here is derived from an EMBL/GenBank/DDBJ whole genome shotgun (WGS) entry which is preliminary data.</text>
</comment>
<keyword evidence="7" id="KW-1185">Reference proteome</keyword>
<dbReference type="EMBL" id="JACCAE010000001">
    <property type="protein sequence ID" value="NYF97742.1"/>
    <property type="molecule type" value="Genomic_DNA"/>
</dbReference>
<evidence type="ECO:0000256" key="1">
    <source>
        <dbReference type="ARBA" id="ARBA00005147"/>
    </source>
</evidence>
<organism evidence="6 7">
    <name type="scientific">Janibacter cremeus</name>
    <dbReference type="NCBI Taxonomy" id="1285192"/>
    <lineage>
        <taxon>Bacteria</taxon>
        <taxon>Bacillati</taxon>
        <taxon>Actinomycetota</taxon>
        <taxon>Actinomycetes</taxon>
        <taxon>Micrococcales</taxon>
        <taxon>Intrasporangiaceae</taxon>
        <taxon>Janibacter</taxon>
    </lineage>
</organism>
<dbReference type="NCBIfam" id="TIGR01679">
    <property type="entry name" value="bact_FAD_ox"/>
    <property type="match status" value="1"/>
</dbReference>
<evidence type="ECO:0000313" key="7">
    <source>
        <dbReference type="Proteomes" id="UP000554054"/>
    </source>
</evidence>
<dbReference type="PROSITE" id="PS00862">
    <property type="entry name" value="OX2_COVAL_FAD"/>
    <property type="match status" value="1"/>
</dbReference>
<dbReference type="Gene3D" id="3.30.70.2520">
    <property type="match status" value="1"/>
</dbReference>
<comment type="pathway">
    <text evidence="1">Cofactor biosynthesis; L-ascorbate biosynthesis.</text>
</comment>
<dbReference type="SUPFAM" id="SSF56176">
    <property type="entry name" value="FAD-binding/transporter-associated domain-like"/>
    <property type="match status" value="1"/>
</dbReference>
<keyword evidence="4" id="KW-0560">Oxidoreductase</keyword>
<protein>
    <submittedName>
        <fullName evidence="6">FAD-linked oxidoreductase</fullName>
    </submittedName>
</protein>
<name>A0A852VL30_9MICO</name>
<dbReference type="PANTHER" id="PTHR43762">
    <property type="entry name" value="L-GULONOLACTONE OXIDASE"/>
    <property type="match status" value="1"/>
</dbReference>
<evidence type="ECO:0000259" key="5">
    <source>
        <dbReference type="PROSITE" id="PS51387"/>
    </source>
</evidence>
<dbReference type="InterPro" id="IPR016167">
    <property type="entry name" value="FAD-bd_PCMH_sub1"/>
</dbReference>
<dbReference type="InterPro" id="IPR007173">
    <property type="entry name" value="ALO_C"/>
</dbReference>
<evidence type="ECO:0000313" key="6">
    <source>
        <dbReference type="EMBL" id="NYF97742.1"/>
    </source>
</evidence>
<evidence type="ECO:0000256" key="4">
    <source>
        <dbReference type="ARBA" id="ARBA00023002"/>
    </source>
</evidence>
<comment type="similarity">
    <text evidence="2">Belongs to the oxygen-dependent FAD-linked oxidoreductase family.</text>
</comment>
<dbReference type="Pfam" id="PF01565">
    <property type="entry name" value="FAD_binding_4"/>
    <property type="match status" value="1"/>
</dbReference>
<accession>A0A852VL30</accession>
<dbReference type="GO" id="GO:0016020">
    <property type="term" value="C:membrane"/>
    <property type="evidence" value="ECO:0007669"/>
    <property type="project" value="InterPro"/>
</dbReference>
<dbReference type="PROSITE" id="PS51387">
    <property type="entry name" value="FAD_PCMH"/>
    <property type="match status" value="1"/>
</dbReference>
<dbReference type="Gene3D" id="1.10.45.10">
    <property type="entry name" value="Vanillyl-alcohol Oxidase, Chain A, domain 4"/>
    <property type="match status" value="1"/>
</dbReference>
<dbReference type="InterPro" id="IPR036318">
    <property type="entry name" value="FAD-bd_PCMH-like_sf"/>
</dbReference>
<dbReference type="InterPro" id="IPR016169">
    <property type="entry name" value="FAD-bd_PCMH_sub2"/>
</dbReference>
<dbReference type="Gene3D" id="3.30.43.10">
    <property type="entry name" value="Uridine Diphospho-n-acetylenolpyruvylglucosamine Reductase, domain 2"/>
    <property type="match status" value="1"/>
</dbReference>
<dbReference type="UniPathway" id="UPA00132"/>
<dbReference type="GO" id="GO:0080049">
    <property type="term" value="F:L-gulono-1,4-lactone dehydrogenase activity"/>
    <property type="evidence" value="ECO:0007669"/>
    <property type="project" value="TreeGrafter"/>
</dbReference>
<dbReference type="GO" id="GO:0019853">
    <property type="term" value="P:L-ascorbic acid biosynthetic process"/>
    <property type="evidence" value="ECO:0007669"/>
    <property type="project" value="UniProtKB-UniPathway"/>
</dbReference>
<gene>
    <name evidence="6" type="ORF">BJY20_001134</name>
</gene>
<dbReference type="InterPro" id="IPR010031">
    <property type="entry name" value="FAD_lactone_oxidase-like"/>
</dbReference>
<evidence type="ECO:0000256" key="3">
    <source>
        <dbReference type="ARBA" id="ARBA00022644"/>
    </source>
</evidence>
<dbReference type="GO" id="GO:0071949">
    <property type="term" value="F:FAD binding"/>
    <property type="evidence" value="ECO:0007669"/>
    <property type="project" value="InterPro"/>
</dbReference>
<dbReference type="PIRSF" id="PIRSF000136">
    <property type="entry name" value="LGO_GLO"/>
    <property type="match status" value="1"/>
</dbReference>
<dbReference type="RefSeq" id="WP_185990626.1">
    <property type="nucleotide sequence ID" value="NZ_JACCAE010000001.1"/>
</dbReference>
<reference evidence="6 7" key="1">
    <citation type="submission" date="2020-07" db="EMBL/GenBank/DDBJ databases">
        <title>Sequencing the genomes of 1000 actinobacteria strains.</title>
        <authorList>
            <person name="Klenk H.-P."/>
        </authorList>
    </citation>
    <scope>NUCLEOTIDE SEQUENCE [LARGE SCALE GENOMIC DNA]</scope>
    <source>
        <strain evidence="6 7">DSM 26154</strain>
    </source>
</reference>
<dbReference type="InterPro" id="IPR006093">
    <property type="entry name" value="Oxy_OxRdtase_FAD_BS"/>
</dbReference>
<dbReference type="Proteomes" id="UP000554054">
    <property type="component" value="Unassembled WGS sequence"/>
</dbReference>
<evidence type="ECO:0000256" key="2">
    <source>
        <dbReference type="ARBA" id="ARBA00005466"/>
    </source>
</evidence>
<dbReference type="Gene3D" id="3.30.465.10">
    <property type="match status" value="1"/>
</dbReference>
<dbReference type="Pfam" id="PF04030">
    <property type="entry name" value="ALO"/>
    <property type="match status" value="1"/>
</dbReference>
<dbReference type="PANTHER" id="PTHR43762:SF1">
    <property type="entry name" value="D-ARABINONO-1,4-LACTONE OXIDASE"/>
    <property type="match status" value="1"/>
</dbReference>